<evidence type="ECO:0000256" key="11">
    <source>
        <dbReference type="ARBA" id="ARBA00023211"/>
    </source>
</evidence>
<feature type="compositionally biased region" description="Acidic residues" evidence="13">
    <location>
        <begin position="477"/>
        <end position="486"/>
    </location>
</feature>
<feature type="compositionally biased region" description="Basic and acidic residues" evidence="13">
    <location>
        <begin position="390"/>
        <end position="404"/>
    </location>
</feature>
<dbReference type="GO" id="GO:0000398">
    <property type="term" value="P:mRNA splicing, via spliceosome"/>
    <property type="evidence" value="ECO:0007669"/>
    <property type="project" value="TreeGrafter"/>
</dbReference>
<feature type="domain" description="Lariat debranching enzyme C-terminal" evidence="14">
    <location>
        <begin position="283"/>
        <end position="439"/>
    </location>
</feature>
<evidence type="ECO:0000256" key="4">
    <source>
        <dbReference type="ARBA" id="ARBA00004123"/>
    </source>
</evidence>
<gene>
    <name evidence="15" type="ORF">OSTQU699_LOCUS3745</name>
</gene>
<keyword evidence="12" id="KW-0539">Nucleus</keyword>
<comment type="caution">
    <text evidence="15">The sequence shown here is derived from an EMBL/GenBank/DDBJ whole genome shotgun (WGS) entry which is preliminary data.</text>
</comment>
<keyword evidence="16" id="KW-1185">Reference proteome</keyword>
<dbReference type="InterPro" id="IPR007708">
    <property type="entry name" value="DBR1_C"/>
</dbReference>
<feature type="compositionally biased region" description="Basic and acidic residues" evidence="13">
    <location>
        <begin position="487"/>
        <end position="496"/>
    </location>
</feature>
<sequence>MLASLLSRCCCCRWARIEADQAARRFGGAARRKAKERPRTRMPTPRKGLTIAVEGCCHGELDRIYATLKAIEDQQGKKIDLLVCCGDFQAARNLGDLECMAVPPKYRKIMDFYKYYMGKVEAPYPTLFVGGNHEAINHLRELYYGGWVAKNIYFMGYAGVVNFGGLRFGGISGIFNERHYHMGHFERLPYTDSNMRSAYHVRELEVFRLKQIKRPLDVFVSHDWPRGIVEWGDKQLLINRKPFFKNEIDSHRLGSPVAAELLRALKPGHWFSAHLHVKFPAVVDHKGTGKITKFLALDKCLPKRDFIQLVNFPQATGPHEFSYDEEWLAVLRGTHQLMNVGRGRCVLPDMDGPSREDLEFVCDKLAAHGAEIPHNFERTAEPYSSRVVRPKGEPRHQRKPDGERSPQGGPPTRGRMPSVDSVHPQTMRFLNMLELPYNLHYGQDEKLHLPQYSAAGQGMGYEGPQNVTNPEEISLDEEDDVDDDELDCCHGRGVEHVDDDEEDGQGGGKEGSEQATVCVDQTSLQDTEDLRRATDVGL</sequence>
<reference evidence="15" key="1">
    <citation type="submission" date="2020-12" db="EMBL/GenBank/DDBJ databases">
        <authorList>
            <person name="Iha C."/>
        </authorList>
    </citation>
    <scope>NUCLEOTIDE SEQUENCE</scope>
</reference>
<dbReference type="EMBL" id="CAJHUC010000818">
    <property type="protein sequence ID" value="CAD7698384.1"/>
    <property type="molecule type" value="Genomic_DNA"/>
</dbReference>
<feature type="compositionally biased region" description="Polar residues" evidence="13">
    <location>
        <begin position="513"/>
        <end position="525"/>
    </location>
</feature>
<dbReference type="AlphaFoldDB" id="A0A8S1ITX5"/>
<dbReference type="InterPro" id="IPR041816">
    <property type="entry name" value="Dbr1_N"/>
</dbReference>
<evidence type="ECO:0000256" key="10">
    <source>
        <dbReference type="ARBA" id="ARBA00023004"/>
    </source>
</evidence>
<dbReference type="GO" id="GO:0046872">
    <property type="term" value="F:metal ion binding"/>
    <property type="evidence" value="ECO:0007669"/>
    <property type="project" value="UniProtKB-KW"/>
</dbReference>
<dbReference type="PANTHER" id="PTHR12849">
    <property type="entry name" value="RNA LARIAT DEBRANCHING ENZYME"/>
    <property type="match status" value="1"/>
</dbReference>
<dbReference type="InterPro" id="IPR004843">
    <property type="entry name" value="Calcineurin-like_PHP"/>
</dbReference>
<evidence type="ECO:0000313" key="15">
    <source>
        <dbReference type="EMBL" id="CAD7698384.1"/>
    </source>
</evidence>
<evidence type="ECO:0000256" key="3">
    <source>
        <dbReference type="ARBA" id="ARBA00001954"/>
    </source>
</evidence>
<name>A0A8S1ITX5_9CHLO</name>
<keyword evidence="9" id="KW-0862">Zinc</keyword>
<dbReference type="SMART" id="SM01124">
    <property type="entry name" value="DBR1"/>
    <property type="match status" value="1"/>
</dbReference>
<evidence type="ECO:0000256" key="13">
    <source>
        <dbReference type="SAM" id="MobiDB-lite"/>
    </source>
</evidence>
<dbReference type="CDD" id="cd00844">
    <property type="entry name" value="MPP_Dbr1_N"/>
    <property type="match status" value="1"/>
</dbReference>
<proteinExistence type="inferred from homology"/>
<feature type="compositionally biased region" description="Basic and acidic residues" evidence="13">
    <location>
        <begin position="528"/>
        <end position="538"/>
    </location>
</feature>
<dbReference type="GO" id="GO:0008419">
    <property type="term" value="F:RNA lariat debranching enzyme activity"/>
    <property type="evidence" value="ECO:0007669"/>
    <property type="project" value="TreeGrafter"/>
</dbReference>
<protein>
    <recommendedName>
        <fullName evidence="14">Lariat debranching enzyme C-terminal domain-containing protein</fullName>
    </recommendedName>
</protein>
<evidence type="ECO:0000256" key="12">
    <source>
        <dbReference type="ARBA" id="ARBA00023242"/>
    </source>
</evidence>
<comment type="cofactor">
    <cofactor evidence="3">
        <name>Fe(2+)</name>
        <dbReference type="ChEBI" id="CHEBI:29033"/>
    </cofactor>
</comment>
<dbReference type="Proteomes" id="UP000708148">
    <property type="component" value="Unassembled WGS sequence"/>
</dbReference>
<dbReference type="PANTHER" id="PTHR12849:SF0">
    <property type="entry name" value="LARIAT DEBRANCHING ENZYME"/>
    <property type="match status" value="1"/>
</dbReference>
<evidence type="ECO:0000256" key="2">
    <source>
        <dbReference type="ARBA" id="ARBA00001947"/>
    </source>
</evidence>
<evidence type="ECO:0000256" key="6">
    <source>
        <dbReference type="ARBA" id="ARBA00022664"/>
    </source>
</evidence>
<organism evidence="15 16">
    <name type="scientific">Ostreobium quekettii</name>
    <dbReference type="NCBI Taxonomy" id="121088"/>
    <lineage>
        <taxon>Eukaryota</taxon>
        <taxon>Viridiplantae</taxon>
        <taxon>Chlorophyta</taxon>
        <taxon>core chlorophytes</taxon>
        <taxon>Ulvophyceae</taxon>
        <taxon>TCBD clade</taxon>
        <taxon>Bryopsidales</taxon>
        <taxon>Ostreobineae</taxon>
        <taxon>Ostreobiaceae</taxon>
        <taxon>Ostreobium</taxon>
    </lineage>
</organism>
<evidence type="ECO:0000256" key="7">
    <source>
        <dbReference type="ARBA" id="ARBA00022723"/>
    </source>
</evidence>
<accession>A0A8S1ITX5</accession>
<feature type="region of interest" description="Disordered" evidence="13">
    <location>
        <begin position="477"/>
        <end position="538"/>
    </location>
</feature>
<keyword evidence="10" id="KW-0408">Iron</keyword>
<dbReference type="FunFam" id="3.60.21.10:FF:000035">
    <property type="entry name" value="Lariat debranching enzyme"/>
    <property type="match status" value="1"/>
</dbReference>
<evidence type="ECO:0000256" key="5">
    <source>
        <dbReference type="ARBA" id="ARBA00006045"/>
    </source>
</evidence>
<evidence type="ECO:0000256" key="1">
    <source>
        <dbReference type="ARBA" id="ARBA00001936"/>
    </source>
</evidence>
<dbReference type="GO" id="GO:0005634">
    <property type="term" value="C:nucleus"/>
    <property type="evidence" value="ECO:0007669"/>
    <property type="project" value="UniProtKB-SubCell"/>
</dbReference>
<dbReference type="OrthoDB" id="407609at2759"/>
<dbReference type="Pfam" id="PF05011">
    <property type="entry name" value="DBR1"/>
    <property type="match status" value="1"/>
</dbReference>
<keyword evidence="8" id="KW-0378">Hydrolase</keyword>
<keyword evidence="7" id="KW-0479">Metal-binding</keyword>
<comment type="similarity">
    <text evidence="5">Belongs to the lariat debranching enzyme family.</text>
</comment>
<comment type="cofactor">
    <cofactor evidence="2">
        <name>Zn(2+)</name>
        <dbReference type="ChEBI" id="CHEBI:29105"/>
    </cofactor>
</comment>
<comment type="cofactor">
    <cofactor evidence="1">
        <name>Mn(2+)</name>
        <dbReference type="ChEBI" id="CHEBI:29035"/>
    </cofactor>
</comment>
<dbReference type="Pfam" id="PF00149">
    <property type="entry name" value="Metallophos"/>
    <property type="match status" value="1"/>
</dbReference>
<keyword evidence="11" id="KW-0464">Manganese</keyword>
<dbReference type="SUPFAM" id="SSF56300">
    <property type="entry name" value="Metallo-dependent phosphatases"/>
    <property type="match status" value="1"/>
</dbReference>
<evidence type="ECO:0000259" key="14">
    <source>
        <dbReference type="SMART" id="SM01124"/>
    </source>
</evidence>
<comment type="subcellular location">
    <subcellularLocation>
        <location evidence="4">Nucleus</location>
    </subcellularLocation>
</comment>
<evidence type="ECO:0000256" key="9">
    <source>
        <dbReference type="ARBA" id="ARBA00022833"/>
    </source>
</evidence>
<dbReference type="InterPro" id="IPR029052">
    <property type="entry name" value="Metallo-depent_PP-like"/>
</dbReference>
<evidence type="ECO:0000313" key="16">
    <source>
        <dbReference type="Proteomes" id="UP000708148"/>
    </source>
</evidence>
<evidence type="ECO:0000256" key="8">
    <source>
        <dbReference type="ARBA" id="ARBA00022801"/>
    </source>
</evidence>
<feature type="region of interest" description="Disordered" evidence="13">
    <location>
        <begin position="376"/>
        <end position="420"/>
    </location>
</feature>
<keyword evidence="6" id="KW-0507">mRNA processing</keyword>